<dbReference type="AlphaFoldDB" id="A0A4V3QW19"/>
<evidence type="ECO:0000313" key="2">
    <source>
        <dbReference type="Proteomes" id="UP000309848"/>
    </source>
</evidence>
<name>A0A4V3QW19_9SPHN</name>
<organism evidence="1 2">
    <name type="scientific">Sphingomonas naasensis</name>
    <dbReference type="NCBI Taxonomy" id="1344951"/>
    <lineage>
        <taxon>Bacteria</taxon>
        <taxon>Pseudomonadati</taxon>
        <taxon>Pseudomonadota</taxon>
        <taxon>Alphaproteobacteria</taxon>
        <taxon>Sphingomonadales</taxon>
        <taxon>Sphingomonadaceae</taxon>
        <taxon>Sphingomonas</taxon>
    </lineage>
</organism>
<dbReference type="InterPro" id="IPR045500">
    <property type="entry name" value="DUF6491"/>
</dbReference>
<keyword evidence="2" id="KW-1185">Reference proteome</keyword>
<gene>
    <name evidence="1" type="ORF">E5A74_15190</name>
</gene>
<comment type="caution">
    <text evidence="1">The sequence shown here is derived from an EMBL/GenBank/DDBJ whole genome shotgun (WGS) entry which is preliminary data.</text>
</comment>
<dbReference type="EMBL" id="SRXU01000006">
    <property type="protein sequence ID" value="TGX40822.1"/>
    <property type="molecule type" value="Genomic_DNA"/>
</dbReference>
<dbReference type="RefSeq" id="WP_135986444.1">
    <property type="nucleotide sequence ID" value="NZ_JAASQM010000004.1"/>
</dbReference>
<dbReference type="OrthoDB" id="7596589at2"/>
<reference evidence="1 2" key="1">
    <citation type="submission" date="2019-04" db="EMBL/GenBank/DDBJ databases">
        <title>Sphingomonas psychrotolerans sp. nov., isolated from soil in the Tianshan Mountains, Xinjiang, China.</title>
        <authorList>
            <person name="Luo Y."/>
            <person name="Sheng H."/>
        </authorList>
    </citation>
    <scope>NUCLEOTIDE SEQUENCE [LARGE SCALE GENOMIC DNA]</scope>
    <source>
        <strain evidence="1 2">KIS18-15</strain>
    </source>
</reference>
<evidence type="ECO:0000313" key="1">
    <source>
        <dbReference type="EMBL" id="TGX40822.1"/>
    </source>
</evidence>
<dbReference type="Pfam" id="PF20101">
    <property type="entry name" value="DUF6491"/>
    <property type="match status" value="1"/>
</dbReference>
<dbReference type="PROSITE" id="PS51257">
    <property type="entry name" value="PROKAR_LIPOPROTEIN"/>
    <property type="match status" value="1"/>
</dbReference>
<proteinExistence type="predicted"/>
<protein>
    <submittedName>
        <fullName evidence="1">Uncharacterized protein</fullName>
    </submittedName>
</protein>
<sequence>MRSMIMLGALALAGCTTSAELQASREATAARDLAEALDGRVPGRPQNCISSTGVNGPQIIDSSTLLYREGGRVWRTDLPGSCPSLNRFSIIVAELHGSQICRNDLFRAVDPGSRIPGPHCRFGQFVPYTRK</sequence>
<accession>A0A4V3QW19</accession>
<dbReference type="Proteomes" id="UP000309848">
    <property type="component" value="Unassembled WGS sequence"/>
</dbReference>